<dbReference type="OrthoDB" id="5802415at2759"/>
<keyword evidence="1" id="KW-0812">Transmembrane</keyword>
<evidence type="ECO:0000256" key="1">
    <source>
        <dbReference type="SAM" id="Phobius"/>
    </source>
</evidence>
<proteinExistence type="predicted"/>
<organism evidence="2 3">
    <name type="scientific">Caenorhabditis auriculariae</name>
    <dbReference type="NCBI Taxonomy" id="2777116"/>
    <lineage>
        <taxon>Eukaryota</taxon>
        <taxon>Metazoa</taxon>
        <taxon>Ecdysozoa</taxon>
        <taxon>Nematoda</taxon>
        <taxon>Chromadorea</taxon>
        <taxon>Rhabditida</taxon>
        <taxon>Rhabditina</taxon>
        <taxon>Rhabditomorpha</taxon>
        <taxon>Rhabditoidea</taxon>
        <taxon>Rhabditidae</taxon>
        <taxon>Peloderinae</taxon>
        <taxon>Caenorhabditis</taxon>
    </lineage>
</organism>
<evidence type="ECO:0000313" key="3">
    <source>
        <dbReference type="Proteomes" id="UP000835052"/>
    </source>
</evidence>
<evidence type="ECO:0000313" key="2">
    <source>
        <dbReference type="EMBL" id="CAD6197485.1"/>
    </source>
</evidence>
<protein>
    <submittedName>
        <fullName evidence="2">Uncharacterized protein</fullName>
    </submittedName>
</protein>
<feature type="transmembrane region" description="Helical" evidence="1">
    <location>
        <begin position="49"/>
        <end position="66"/>
    </location>
</feature>
<dbReference type="AlphaFoldDB" id="A0A8S1HQK8"/>
<name>A0A8S1HQK8_9PELO</name>
<dbReference type="EMBL" id="CAJGYM010000095">
    <property type="protein sequence ID" value="CAD6197485.1"/>
    <property type="molecule type" value="Genomic_DNA"/>
</dbReference>
<keyword evidence="3" id="KW-1185">Reference proteome</keyword>
<dbReference type="Proteomes" id="UP000835052">
    <property type="component" value="Unassembled WGS sequence"/>
</dbReference>
<keyword evidence="1" id="KW-0472">Membrane</keyword>
<comment type="caution">
    <text evidence="2">The sequence shown here is derived from an EMBL/GenBank/DDBJ whole genome shotgun (WGS) entry which is preliminary data.</text>
</comment>
<accession>A0A8S1HQK8</accession>
<reference evidence="2" key="1">
    <citation type="submission" date="2020-10" db="EMBL/GenBank/DDBJ databases">
        <authorList>
            <person name="Kikuchi T."/>
        </authorList>
    </citation>
    <scope>NUCLEOTIDE SEQUENCE</scope>
    <source>
        <strain evidence="2">NKZ352</strain>
    </source>
</reference>
<feature type="transmembrane region" description="Helical" evidence="1">
    <location>
        <begin position="224"/>
        <end position="245"/>
    </location>
</feature>
<feature type="transmembrane region" description="Helical" evidence="1">
    <location>
        <begin position="147"/>
        <end position="170"/>
    </location>
</feature>
<gene>
    <name evidence="2" type="ORF">CAUJ_LOCUS13394</name>
</gene>
<keyword evidence="1" id="KW-1133">Transmembrane helix</keyword>
<feature type="transmembrane region" description="Helical" evidence="1">
    <location>
        <begin position="114"/>
        <end position="135"/>
    </location>
</feature>
<sequence length="288" mass="32269">MPSFAPLSHKEKESAVAMLWDDGESLVSSKSRRRWYHPGNFFTSHTAQYLKLAVLLVVASIHVGYMNDFLIKFRAFEHLANEVDVTTVGTDANRKDIGAVAFVMRALVDYKKNLWMSVGSMCASLASTAFFVLMTDYHANYNRLALALVRVFDVFAFMSLPMLLLARAFIARTLNALMPLALRSAERLINPIDFINDLSCSIEPRENLPLCAELMQRSIFPVKLIEYLIILCVLTGAYIALAYLIEWCIRHFFPPTSAAEELPPRIAAISRDLKTSPSPTSSSLLAQP</sequence>